<dbReference type="InterPro" id="IPR003775">
    <property type="entry name" value="Flagellar_assembly_factor_FliW"/>
</dbReference>
<dbReference type="GO" id="GO:0044780">
    <property type="term" value="P:bacterial-type flagellum assembly"/>
    <property type="evidence" value="ECO:0007669"/>
    <property type="project" value="UniProtKB-UniRule"/>
</dbReference>
<dbReference type="HAMAP" id="MF_01185">
    <property type="entry name" value="FliW"/>
    <property type="match status" value="1"/>
</dbReference>
<dbReference type="Pfam" id="PF02623">
    <property type="entry name" value="FliW"/>
    <property type="match status" value="1"/>
</dbReference>
<dbReference type="GO" id="GO:0006417">
    <property type="term" value="P:regulation of translation"/>
    <property type="evidence" value="ECO:0007669"/>
    <property type="project" value="UniProtKB-KW"/>
</dbReference>
<comment type="function">
    <text evidence="5">Acts as an anti-CsrA protein, binds CsrA and prevents it from repressing translation of its target genes, one of which is flagellin. Binds to flagellin and participates in the assembly of the flagellum.</text>
</comment>
<evidence type="ECO:0000256" key="5">
    <source>
        <dbReference type="HAMAP-Rule" id="MF_01185"/>
    </source>
</evidence>
<keyword evidence="6" id="KW-0969">Cilium</keyword>
<evidence type="ECO:0000256" key="3">
    <source>
        <dbReference type="ARBA" id="ARBA00022845"/>
    </source>
</evidence>
<comment type="subcellular location">
    <subcellularLocation>
        <location evidence="5">Cytoplasm</location>
    </subcellularLocation>
</comment>
<comment type="similarity">
    <text evidence="5">Belongs to the FliW family.</text>
</comment>
<name>A0A7C1JFE4_9THEO</name>
<dbReference type="PANTHER" id="PTHR39190">
    <property type="entry name" value="FLAGELLAR ASSEMBLY FACTOR FLIW"/>
    <property type="match status" value="1"/>
</dbReference>
<keyword evidence="2 5" id="KW-1005">Bacterial flagellum biogenesis</keyword>
<keyword evidence="4 5" id="KW-0143">Chaperone</keyword>
<dbReference type="AlphaFoldDB" id="A0A7C1JFE4"/>
<dbReference type="SUPFAM" id="SSF141457">
    <property type="entry name" value="BH3618-like"/>
    <property type="match status" value="1"/>
</dbReference>
<comment type="subunit">
    <text evidence="5">Interacts with translational regulator CsrA and flagellin(s).</text>
</comment>
<sequence length="148" mass="16471">MAWLVKTLLVKTKRFGVLEIEEDQVIIFPEGLPGFPEQRRFVLLDLQQGSPLKFLQSVDDPDLSFLVAEPLTFFPEYRVLVRPEDLAPIALDAPERGIVVAIVSVPSDFKEATVNLKAPVVINPERSLARQVILEGDYGVQTPLFAAS</sequence>
<protein>
    <recommendedName>
        <fullName evidence="5">Flagellar assembly factor FliW</fullName>
    </recommendedName>
</protein>
<keyword evidence="6" id="KW-0282">Flagellum</keyword>
<evidence type="ECO:0000256" key="1">
    <source>
        <dbReference type="ARBA" id="ARBA00022490"/>
    </source>
</evidence>
<keyword evidence="3 5" id="KW-0810">Translation regulation</keyword>
<dbReference type="PANTHER" id="PTHR39190:SF1">
    <property type="entry name" value="FLAGELLAR ASSEMBLY FACTOR FLIW"/>
    <property type="match status" value="1"/>
</dbReference>
<evidence type="ECO:0000256" key="4">
    <source>
        <dbReference type="ARBA" id="ARBA00023186"/>
    </source>
</evidence>
<dbReference type="GO" id="GO:0005737">
    <property type="term" value="C:cytoplasm"/>
    <property type="evidence" value="ECO:0007669"/>
    <property type="project" value="UniProtKB-SubCell"/>
</dbReference>
<evidence type="ECO:0000313" key="6">
    <source>
        <dbReference type="EMBL" id="HDW51835.1"/>
    </source>
</evidence>
<organism evidence="6">
    <name type="scientific">Ammonifex degensii</name>
    <dbReference type="NCBI Taxonomy" id="42838"/>
    <lineage>
        <taxon>Bacteria</taxon>
        <taxon>Bacillati</taxon>
        <taxon>Bacillota</taxon>
        <taxon>Clostridia</taxon>
        <taxon>Thermoanaerobacterales</taxon>
        <taxon>Thermoanaerobacteraceae</taxon>
        <taxon>Ammonifex</taxon>
    </lineage>
</organism>
<proteinExistence type="inferred from homology"/>
<reference evidence="6" key="1">
    <citation type="journal article" date="2020" name="mSystems">
        <title>Genome- and Community-Level Interaction Insights into Carbon Utilization and Element Cycling Functions of Hydrothermarchaeota in Hydrothermal Sediment.</title>
        <authorList>
            <person name="Zhou Z."/>
            <person name="Liu Y."/>
            <person name="Xu W."/>
            <person name="Pan J."/>
            <person name="Luo Z.H."/>
            <person name="Li M."/>
        </authorList>
    </citation>
    <scope>NUCLEOTIDE SEQUENCE [LARGE SCALE GENOMIC DNA]</scope>
    <source>
        <strain evidence="6">SpSt-301</strain>
    </source>
</reference>
<dbReference type="EMBL" id="DSMV01000232">
    <property type="protein sequence ID" value="HDW51835.1"/>
    <property type="molecule type" value="Genomic_DNA"/>
</dbReference>
<evidence type="ECO:0000256" key="2">
    <source>
        <dbReference type="ARBA" id="ARBA00022795"/>
    </source>
</evidence>
<gene>
    <name evidence="5" type="primary">fliW</name>
    <name evidence="6" type="ORF">ENQ35_03780</name>
</gene>
<keyword evidence="6" id="KW-0966">Cell projection</keyword>
<accession>A0A7C1JFE4</accession>
<keyword evidence="1 5" id="KW-0963">Cytoplasm</keyword>
<comment type="caution">
    <text evidence="6">The sequence shown here is derived from an EMBL/GenBank/DDBJ whole genome shotgun (WGS) entry which is preliminary data.</text>
</comment>
<dbReference type="InterPro" id="IPR024046">
    <property type="entry name" value="Flagellar_assmbl_FliW_dom_sf"/>
</dbReference>
<dbReference type="Gene3D" id="2.30.290.10">
    <property type="entry name" value="BH3618-like"/>
    <property type="match status" value="1"/>
</dbReference>